<keyword evidence="4" id="KW-0732">Signal</keyword>
<comment type="subunit">
    <text evidence="2">Homodimer.</text>
</comment>
<evidence type="ECO:0000256" key="2">
    <source>
        <dbReference type="HAMAP-Rule" id="MF_00296"/>
    </source>
</evidence>
<dbReference type="GO" id="GO:0004414">
    <property type="term" value="F:homoserine O-acetyltransferase activity"/>
    <property type="evidence" value="ECO:0007669"/>
    <property type="project" value="TreeGrafter"/>
</dbReference>
<dbReference type="EC" id="2.3.1.-" evidence="2"/>
<keyword evidence="2" id="KW-0963">Cytoplasm</keyword>
<evidence type="ECO:0000256" key="1">
    <source>
        <dbReference type="ARBA" id="ARBA00022679"/>
    </source>
</evidence>
<dbReference type="PANTHER" id="PTHR32268">
    <property type="entry name" value="HOMOSERINE O-ACETYLTRANSFERASE"/>
    <property type="match status" value="1"/>
</dbReference>
<dbReference type="InterPro" id="IPR000073">
    <property type="entry name" value="AB_hydrolase_1"/>
</dbReference>
<dbReference type="GO" id="GO:0009086">
    <property type="term" value="P:methionine biosynthetic process"/>
    <property type="evidence" value="ECO:0007669"/>
    <property type="project" value="TreeGrafter"/>
</dbReference>
<comment type="subcellular location">
    <subcellularLocation>
        <location evidence="2">Cytoplasm</location>
    </subcellularLocation>
</comment>
<dbReference type="PANTHER" id="PTHR32268:SF11">
    <property type="entry name" value="HOMOSERINE O-ACETYLTRANSFERASE"/>
    <property type="match status" value="1"/>
</dbReference>
<dbReference type="Proteomes" id="UP000680805">
    <property type="component" value="Chromosome"/>
</dbReference>
<keyword evidence="1 2" id="KW-0808">Transferase</keyword>
<dbReference type="PIRSF" id="PIRSF000443">
    <property type="entry name" value="Homoser_Ac_trans"/>
    <property type="match status" value="1"/>
</dbReference>
<dbReference type="GO" id="GO:0005737">
    <property type="term" value="C:cytoplasm"/>
    <property type="evidence" value="ECO:0007669"/>
    <property type="project" value="UniProtKB-SubCell"/>
</dbReference>
<dbReference type="EMBL" id="CP076135">
    <property type="protein sequence ID" value="QWG18227.1"/>
    <property type="molecule type" value="Genomic_DNA"/>
</dbReference>
<evidence type="ECO:0000313" key="7">
    <source>
        <dbReference type="Proteomes" id="UP000680805"/>
    </source>
</evidence>
<dbReference type="Gene3D" id="3.40.50.1820">
    <property type="entry name" value="alpha/beta hydrolase"/>
    <property type="match status" value="1"/>
</dbReference>
<proteinExistence type="inferred from homology"/>
<dbReference type="InterPro" id="IPR029058">
    <property type="entry name" value="AB_hydrolase_fold"/>
</dbReference>
<evidence type="ECO:0000259" key="5">
    <source>
        <dbReference type="Pfam" id="PF00561"/>
    </source>
</evidence>
<sequence>MLVSTDQDQGGKKMILARTSLLIALAIANCAFASAQDMLVEKKVMEIPAFQTVSGSRLTGVRIGYEVYGRLNAAGDNAILIPRSYSSTSHVAGKYSTTDAAPGIFDGVIGPGKTLDTDRYFIVSTDNLINVAAKDPTVTTVGPSSTNPATGKPYGMRFPIIQIRDLVNADKAILDALGVKKLHAVVGWSMGSMQAFEWSVAYPDFVSRVAALLPIAQMDGYTVAQLDNWGSAITLDPKWNNGDYYEGPAPTDGLTRALNTLHITQRSYGWGTNLAATPSKPDRSPASSWDAGFAAVANMQAASAARTKVFDANAILYGNRAMQLFTVGGVATLEEGFRPAKAKFLIVPARSDVLFFPAYGQRAVEALRKNGRDVSYLEIDGTGGHFDGVFEIKQATSALRTLLQ</sequence>
<dbReference type="HAMAP" id="MF_00296">
    <property type="entry name" value="MetX_acyltransf"/>
    <property type="match status" value="1"/>
</dbReference>
<feature type="chain" id="PRO_5037110327" description="Probable acyltransferase" evidence="4">
    <location>
        <begin position="36"/>
        <end position="404"/>
    </location>
</feature>
<dbReference type="NCBIfam" id="NF005262">
    <property type="entry name" value="PRK06765.1"/>
    <property type="match status" value="1"/>
</dbReference>
<comment type="similarity">
    <text evidence="2">Belongs to the AB hydrolase superfamily. MetX family.</text>
</comment>
<dbReference type="RefSeq" id="WP_215613823.1">
    <property type="nucleotide sequence ID" value="NZ_CP076135.1"/>
</dbReference>
<evidence type="ECO:0000256" key="4">
    <source>
        <dbReference type="SAM" id="SignalP"/>
    </source>
</evidence>
<reference evidence="6" key="1">
    <citation type="submission" date="2021-06" db="EMBL/GenBank/DDBJ databases">
        <title>Bradyrhizobium sp. S2-11-2 Genome sequencing.</title>
        <authorList>
            <person name="Jin L."/>
        </authorList>
    </citation>
    <scope>NUCLEOTIDE SEQUENCE</scope>
    <source>
        <strain evidence="6">S2-11-2</strain>
    </source>
</reference>
<organism evidence="6 7">
    <name type="scientific">Bradyrhizobium sediminis</name>
    <dbReference type="NCBI Taxonomy" id="2840469"/>
    <lineage>
        <taxon>Bacteria</taxon>
        <taxon>Pseudomonadati</taxon>
        <taxon>Pseudomonadota</taxon>
        <taxon>Alphaproteobacteria</taxon>
        <taxon>Hyphomicrobiales</taxon>
        <taxon>Nitrobacteraceae</taxon>
        <taxon>Bradyrhizobium</taxon>
    </lineage>
</organism>
<feature type="active site" evidence="2 3">
    <location>
        <position position="352"/>
    </location>
</feature>
<feature type="active site" evidence="3">
    <location>
        <position position="385"/>
    </location>
</feature>
<comment type="caution">
    <text evidence="2">Lacks conserved residue(s) required for the propagation of feature annotation.</text>
</comment>
<dbReference type="SUPFAM" id="SSF53474">
    <property type="entry name" value="alpha/beta-Hydrolases"/>
    <property type="match status" value="1"/>
</dbReference>
<evidence type="ECO:0000313" key="6">
    <source>
        <dbReference type="EMBL" id="QWG18227.1"/>
    </source>
</evidence>
<dbReference type="KEGG" id="bsei:KMZ68_25385"/>
<gene>
    <name evidence="6" type="ORF">KMZ68_25385</name>
</gene>
<keyword evidence="2 6" id="KW-0012">Acyltransferase</keyword>
<keyword evidence="2" id="KW-0028">Amino-acid biosynthesis</keyword>
<protein>
    <recommendedName>
        <fullName evidence="2">Probable acyltransferase</fullName>
        <ecNumber evidence="2">2.3.1.-</ecNumber>
    </recommendedName>
</protein>
<accession>A0A975NN32</accession>
<evidence type="ECO:0000256" key="3">
    <source>
        <dbReference type="PIRSR" id="PIRSR000443-1"/>
    </source>
</evidence>
<dbReference type="Pfam" id="PF00561">
    <property type="entry name" value="Abhydrolase_1"/>
    <property type="match status" value="1"/>
</dbReference>
<feature type="active site" description="Nucleophile" evidence="3">
    <location>
        <position position="189"/>
    </location>
</feature>
<feature type="signal peptide" evidence="4">
    <location>
        <begin position="1"/>
        <end position="35"/>
    </location>
</feature>
<feature type="domain" description="AB hydrolase-1" evidence="5">
    <location>
        <begin position="148"/>
        <end position="387"/>
    </location>
</feature>
<dbReference type="AlphaFoldDB" id="A0A975NN32"/>
<dbReference type="GO" id="GO:0009092">
    <property type="term" value="P:homoserine metabolic process"/>
    <property type="evidence" value="ECO:0007669"/>
    <property type="project" value="TreeGrafter"/>
</dbReference>
<name>A0A975NN32_9BRAD</name>
<dbReference type="InterPro" id="IPR008220">
    <property type="entry name" value="HAT_MetX-like"/>
</dbReference>